<evidence type="ECO:0000313" key="3">
    <source>
        <dbReference type="Proteomes" id="UP000765509"/>
    </source>
</evidence>
<feature type="compositionally biased region" description="Polar residues" evidence="1">
    <location>
        <begin position="1"/>
        <end position="13"/>
    </location>
</feature>
<feature type="region of interest" description="Disordered" evidence="1">
    <location>
        <begin position="1"/>
        <end position="21"/>
    </location>
</feature>
<comment type="caution">
    <text evidence="2">The sequence shown here is derived from an EMBL/GenBank/DDBJ whole genome shotgun (WGS) entry which is preliminary data.</text>
</comment>
<name>A0A9Q3DBF5_9BASI</name>
<reference evidence="2" key="1">
    <citation type="submission" date="2021-03" db="EMBL/GenBank/DDBJ databases">
        <title>Draft genome sequence of rust myrtle Austropuccinia psidii MF-1, a brazilian biotype.</title>
        <authorList>
            <person name="Quecine M.C."/>
            <person name="Pachon D.M.R."/>
            <person name="Bonatelli M.L."/>
            <person name="Correr F.H."/>
            <person name="Franceschini L.M."/>
            <person name="Leite T.F."/>
            <person name="Margarido G.R.A."/>
            <person name="Almeida C.A."/>
            <person name="Ferrarezi J.A."/>
            <person name="Labate C.A."/>
        </authorList>
    </citation>
    <scope>NUCLEOTIDE SEQUENCE</scope>
    <source>
        <strain evidence="2">MF-1</strain>
    </source>
</reference>
<dbReference type="Proteomes" id="UP000765509">
    <property type="component" value="Unassembled WGS sequence"/>
</dbReference>
<keyword evidence="3" id="KW-1185">Reference proteome</keyword>
<gene>
    <name evidence="2" type="ORF">O181_039350</name>
</gene>
<organism evidence="2 3">
    <name type="scientific">Austropuccinia psidii MF-1</name>
    <dbReference type="NCBI Taxonomy" id="1389203"/>
    <lineage>
        <taxon>Eukaryota</taxon>
        <taxon>Fungi</taxon>
        <taxon>Dikarya</taxon>
        <taxon>Basidiomycota</taxon>
        <taxon>Pucciniomycotina</taxon>
        <taxon>Pucciniomycetes</taxon>
        <taxon>Pucciniales</taxon>
        <taxon>Sphaerophragmiaceae</taxon>
        <taxon>Austropuccinia</taxon>
    </lineage>
</organism>
<accession>A0A9Q3DBF5</accession>
<sequence>MSSKLTELTGSSPSEPPPSVLYGSGILSQFSSTSMASSGHFDPTQAYDSYKAIEVLDPACTAFLSKGKDFFEHYKPRSSKFHYCFIGKKPCSRTWKQASNIGRQRDVARWANVGGAIPVGGRPIYSSSAVPISRINTESLVKWIRRVADYPSNLDSECTDELDCEEVEVVNNSIGHESSTSPCHPFSKVLQSHIIPSTPKTFQTTLSPIPNSLPPTPGLP</sequence>
<protein>
    <submittedName>
        <fullName evidence="2">Uncharacterized protein</fullName>
    </submittedName>
</protein>
<dbReference type="AlphaFoldDB" id="A0A9Q3DBF5"/>
<evidence type="ECO:0000256" key="1">
    <source>
        <dbReference type="SAM" id="MobiDB-lite"/>
    </source>
</evidence>
<dbReference type="EMBL" id="AVOT02015363">
    <property type="protein sequence ID" value="MBW0499635.1"/>
    <property type="molecule type" value="Genomic_DNA"/>
</dbReference>
<evidence type="ECO:0000313" key="2">
    <source>
        <dbReference type="EMBL" id="MBW0499635.1"/>
    </source>
</evidence>
<proteinExistence type="predicted"/>